<dbReference type="Proteomes" id="UP000192907">
    <property type="component" value="Unassembled WGS sequence"/>
</dbReference>
<dbReference type="AlphaFoldDB" id="A0A1Y6C4S4"/>
<proteinExistence type="predicted"/>
<evidence type="ECO:0000313" key="2">
    <source>
        <dbReference type="Proteomes" id="UP000192907"/>
    </source>
</evidence>
<keyword evidence="2" id="KW-1185">Reference proteome</keyword>
<dbReference type="RefSeq" id="WP_132320157.1">
    <property type="nucleotide sequence ID" value="NZ_SLZT01000011.1"/>
</dbReference>
<organism evidence="1 2">
    <name type="scientific">Pseudobacteriovorax antillogorgiicola</name>
    <dbReference type="NCBI Taxonomy" id="1513793"/>
    <lineage>
        <taxon>Bacteria</taxon>
        <taxon>Pseudomonadati</taxon>
        <taxon>Bdellovibrionota</taxon>
        <taxon>Oligoflexia</taxon>
        <taxon>Oligoflexales</taxon>
        <taxon>Pseudobacteriovoracaceae</taxon>
        <taxon>Pseudobacteriovorax</taxon>
    </lineage>
</organism>
<accession>A0A1Y6C4S4</accession>
<gene>
    <name evidence="1" type="ORF">SAMN06296036_11168</name>
</gene>
<sequence>MGMFRNLVLATLSGIFLESCSGQESSMSSDSSISSSQADAEVVSKDLTSDNSLENAIAEDESKAEGESALAVEPVMVGGAFLNCQVTSSLQCRLDTKDEENIEIPTDFKVSFYGDDIPLSFQELAEGNYRWSIDMADLNIFKLKLVLATGRTEYTYETFLEANPIHVGDGTNQQQGCSTNIARNAMSVGNSYSRDIEISVTQNYRLKIFSLCGVARANDSFIAFRSNLDDSIVGMQFLEISRRGPRDYVLEFDQLPAGSYTLDVVAGDDIDIDDLFFNGIVFSQVAK</sequence>
<dbReference type="EMBL" id="FWZT01000011">
    <property type="protein sequence ID" value="SMF36954.1"/>
    <property type="molecule type" value="Genomic_DNA"/>
</dbReference>
<dbReference type="STRING" id="1513793.SAMN06296036_11168"/>
<reference evidence="2" key="1">
    <citation type="submission" date="2017-04" db="EMBL/GenBank/DDBJ databases">
        <authorList>
            <person name="Varghese N."/>
            <person name="Submissions S."/>
        </authorList>
    </citation>
    <scope>NUCLEOTIDE SEQUENCE [LARGE SCALE GENOMIC DNA]</scope>
    <source>
        <strain evidence="2">RKEM611</strain>
    </source>
</reference>
<evidence type="ECO:0000313" key="1">
    <source>
        <dbReference type="EMBL" id="SMF36954.1"/>
    </source>
</evidence>
<protein>
    <submittedName>
        <fullName evidence="1">Uncharacterized protein</fullName>
    </submittedName>
</protein>
<name>A0A1Y6C4S4_9BACT</name>